<accession>A0A443I012</accession>
<feature type="compositionally biased region" description="Basic and acidic residues" evidence="1">
    <location>
        <begin position="412"/>
        <end position="438"/>
    </location>
</feature>
<dbReference type="Proteomes" id="UP000283841">
    <property type="component" value="Unassembled WGS sequence"/>
</dbReference>
<dbReference type="InterPro" id="IPR025040">
    <property type="entry name" value="DUF3984"/>
</dbReference>
<dbReference type="VEuPathDB" id="FungiDB:C8Q69DRAFT_455299"/>
<feature type="region of interest" description="Disordered" evidence="1">
    <location>
        <begin position="138"/>
        <end position="210"/>
    </location>
</feature>
<feature type="region of interest" description="Disordered" evidence="1">
    <location>
        <begin position="412"/>
        <end position="445"/>
    </location>
</feature>
<feature type="region of interest" description="Disordered" evidence="1">
    <location>
        <begin position="1"/>
        <end position="38"/>
    </location>
</feature>
<evidence type="ECO:0000313" key="2">
    <source>
        <dbReference type="EMBL" id="RWQ97398.1"/>
    </source>
</evidence>
<comment type="caution">
    <text evidence="2">The sequence shown here is derived from an EMBL/GenBank/DDBJ whole genome shotgun (WGS) entry which is preliminary data.</text>
</comment>
<reference evidence="2 3" key="1">
    <citation type="journal article" date="2018" name="Front. Microbiol.">
        <title>Genomic and genetic insights into a cosmopolitan fungus, Paecilomyces variotii (Eurotiales).</title>
        <authorList>
            <person name="Urquhart A.S."/>
            <person name="Mondo S.J."/>
            <person name="Makela M.R."/>
            <person name="Hane J.K."/>
            <person name="Wiebenga A."/>
            <person name="He G."/>
            <person name="Mihaltcheva S."/>
            <person name="Pangilinan J."/>
            <person name="Lipzen A."/>
            <person name="Barry K."/>
            <person name="de Vries R.P."/>
            <person name="Grigoriev I.V."/>
            <person name="Idnurm A."/>
        </authorList>
    </citation>
    <scope>NUCLEOTIDE SEQUENCE [LARGE SCALE GENOMIC DNA]</scope>
    <source>
        <strain evidence="2 3">CBS 101075</strain>
    </source>
</reference>
<feature type="region of interest" description="Disordered" evidence="1">
    <location>
        <begin position="231"/>
        <end position="295"/>
    </location>
</feature>
<organism evidence="2 3">
    <name type="scientific">Byssochlamys spectabilis</name>
    <name type="common">Paecilomyces variotii</name>
    <dbReference type="NCBI Taxonomy" id="264951"/>
    <lineage>
        <taxon>Eukaryota</taxon>
        <taxon>Fungi</taxon>
        <taxon>Dikarya</taxon>
        <taxon>Ascomycota</taxon>
        <taxon>Pezizomycotina</taxon>
        <taxon>Eurotiomycetes</taxon>
        <taxon>Eurotiomycetidae</taxon>
        <taxon>Eurotiales</taxon>
        <taxon>Thermoascaceae</taxon>
        <taxon>Paecilomyces</taxon>
    </lineage>
</organism>
<dbReference type="AlphaFoldDB" id="A0A443I012"/>
<feature type="compositionally biased region" description="Basic and acidic residues" evidence="1">
    <location>
        <begin position="231"/>
        <end position="244"/>
    </location>
</feature>
<gene>
    <name evidence="2" type="ORF">C8Q69DRAFT_455299</name>
</gene>
<feature type="compositionally biased region" description="Basic residues" evidence="1">
    <location>
        <begin position="281"/>
        <end position="292"/>
    </location>
</feature>
<keyword evidence="3" id="KW-1185">Reference proteome</keyword>
<feature type="compositionally biased region" description="Polar residues" evidence="1">
    <location>
        <begin position="245"/>
        <end position="256"/>
    </location>
</feature>
<dbReference type="Pfam" id="PF13136">
    <property type="entry name" value="DUF3984"/>
    <property type="match status" value="1"/>
</dbReference>
<evidence type="ECO:0000313" key="3">
    <source>
        <dbReference type="Proteomes" id="UP000283841"/>
    </source>
</evidence>
<dbReference type="STRING" id="264951.A0A443I012"/>
<protein>
    <submittedName>
        <fullName evidence="2">Uncharacterized protein</fullName>
    </submittedName>
</protein>
<dbReference type="GeneID" id="39599042"/>
<evidence type="ECO:0000256" key="1">
    <source>
        <dbReference type="SAM" id="MobiDB-lite"/>
    </source>
</evidence>
<dbReference type="RefSeq" id="XP_028487043.1">
    <property type="nucleotide sequence ID" value="XM_028629765.1"/>
</dbReference>
<sequence length="466" mass="51989">MSRSDHSGEQISSRRGVGPLVSGGVHHMSGVQTRHRQPCGGIQIDHVRRVSQSFREFTLLTSSLSQTRKQSAMDPLTPAGGSFRSRRSYPSLQHISVAPLTSRIPLDDDPEFEDYFSRDRRELGSTYTPQGAVKTSYLSSASVPSTPPILSHSRSGSRVRQYNRSRSANRGPLNETNLKGLDSSEPLHHHHPHDGDKRRTTSYRHKHTSGLIHQDPEWVLRAGLALAASTREEKGQSWLVKRDSSTSLVEQEQETVLPSRHDVIGRKSRSGRATPVPASRRASRSRGGSKKGSRVDLTMTTTDSTVGCNYSQAVSPAEAQHFVPDFVDDHVRSEMASMRQDYLEEYLSSSASETDSEYDIDEIELQRLTRERGFGLGSWLDRFVEWTLFGVDEEWPPTIAPVASGAEESVTFREDAHDGEEQHTEEDHHALSSEEDNHGVNIEKPGDKGGWSDAIWFFRVVKNAVV</sequence>
<proteinExistence type="predicted"/>
<name>A0A443I012_BYSSP</name>
<dbReference type="EMBL" id="RCNU01000002">
    <property type="protein sequence ID" value="RWQ97398.1"/>
    <property type="molecule type" value="Genomic_DNA"/>
</dbReference>